<dbReference type="EMBL" id="CP075567">
    <property type="protein sequence ID" value="UFQ02984.1"/>
    <property type="molecule type" value="Genomic_DNA"/>
</dbReference>
<organism evidence="2 3">
    <name type="scientific">Pseudomonas fitomaticsae</name>
    <dbReference type="NCBI Taxonomy" id="2837969"/>
    <lineage>
        <taxon>Bacteria</taxon>
        <taxon>Pseudomonadati</taxon>
        <taxon>Pseudomonadota</taxon>
        <taxon>Gammaproteobacteria</taxon>
        <taxon>Pseudomonadales</taxon>
        <taxon>Pseudomonadaceae</taxon>
        <taxon>Pseudomonas</taxon>
    </lineage>
</organism>
<reference evidence="2 3" key="1">
    <citation type="journal article" date="2022" name="Int. J. Syst. Evol. Microbiol.">
        <title>Pseudomonas fitomaticsae sp. nov., isolated at Marimurtra Botanical Garden in Blanes, Catalonia, Spain.</title>
        <authorList>
            <person name="Atanasov K.E."/>
            <person name="Galbis D.M."/>
            <person name="Cornado D."/>
            <person name="Serpico A."/>
            <person name="Sanchez G."/>
            <person name="Bosch M."/>
            <person name="Ferrer A."/>
            <person name="Altabella T."/>
        </authorList>
    </citation>
    <scope>NUCLEOTIDE SEQUENCE [LARGE SCALE GENOMIC DNA]</scope>
    <source>
        <strain evidence="2 3">FIT81</strain>
    </source>
</reference>
<accession>A0ABY3QAH2</accession>
<dbReference type="RefSeq" id="WP_230737740.1">
    <property type="nucleotide sequence ID" value="NZ_CP075567.1"/>
</dbReference>
<evidence type="ECO:0000256" key="1">
    <source>
        <dbReference type="SAM" id="Phobius"/>
    </source>
</evidence>
<protein>
    <submittedName>
        <fullName evidence="2">Tail assembly protein</fullName>
    </submittedName>
</protein>
<keyword evidence="1" id="KW-1133">Transmembrane helix</keyword>
<keyword evidence="3" id="KW-1185">Reference proteome</keyword>
<feature type="transmembrane region" description="Helical" evidence="1">
    <location>
        <begin position="120"/>
        <end position="140"/>
    </location>
</feature>
<name>A0ABY3QAH2_9PSED</name>
<dbReference type="Proteomes" id="UP001162907">
    <property type="component" value="Chromosome"/>
</dbReference>
<gene>
    <name evidence="2" type="ORF">KJY40_21190</name>
</gene>
<feature type="transmembrane region" description="Helical" evidence="1">
    <location>
        <begin position="95"/>
        <end position="114"/>
    </location>
</feature>
<keyword evidence="1" id="KW-0472">Membrane</keyword>
<evidence type="ECO:0000313" key="3">
    <source>
        <dbReference type="Proteomes" id="UP001162907"/>
    </source>
</evidence>
<sequence>MAAGQEKMQTVLLSGSLARLFGRSHRMVTTGGMRDVIGYLKQLPGFERYMNESSKNGLKFTIFNGRRTISQEQLGDPTGGQVIRIVPVIAGSKRAGALQTIVGVALIALGYFTFGTTSTIGAAMISGGIGIAAGGVVQLLSPQTKGLASQDGPNNKASYSFNGPVNTSAQGNPVPVLYGEMIVGSAVISAGIYAEDQQ</sequence>
<keyword evidence="1" id="KW-0812">Transmembrane</keyword>
<evidence type="ECO:0000313" key="2">
    <source>
        <dbReference type="EMBL" id="UFQ02984.1"/>
    </source>
</evidence>
<proteinExistence type="predicted"/>